<dbReference type="InterPro" id="IPR036890">
    <property type="entry name" value="HATPase_C_sf"/>
</dbReference>
<dbReference type="InterPro" id="IPR000409">
    <property type="entry name" value="BEACH_dom"/>
</dbReference>
<dbReference type="InterPro" id="IPR013507">
    <property type="entry name" value="DNA_mismatch_S5_2-like"/>
</dbReference>
<dbReference type="PROSITE" id="PS50197">
    <property type="entry name" value="BEACH"/>
    <property type="match status" value="1"/>
</dbReference>
<dbReference type="GO" id="GO:0006298">
    <property type="term" value="P:mismatch repair"/>
    <property type="evidence" value="ECO:0007669"/>
    <property type="project" value="InterPro"/>
</dbReference>
<keyword evidence="2" id="KW-0227">DNA damage</keyword>
<dbReference type="InterPro" id="IPR014721">
    <property type="entry name" value="Ribsml_uS5_D2-typ_fold_subgr"/>
</dbReference>
<dbReference type="Gene3D" id="1.10.1540.10">
    <property type="entry name" value="BEACH domain"/>
    <property type="match status" value="1"/>
</dbReference>
<dbReference type="SUPFAM" id="SSF54211">
    <property type="entry name" value="Ribosomal protein S5 domain 2-like"/>
    <property type="match status" value="1"/>
</dbReference>
<dbReference type="GO" id="GO:0032300">
    <property type="term" value="C:mismatch repair complex"/>
    <property type="evidence" value="ECO:0007669"/>
    <property type="project" value="InterPro"/>
</dbReference>
<organism evidence="4">
    <name type="scientific">Vitis vinifera</name>
    <name type="common">Grape</name>
    <dbReference type="NCBI Taxonomy" id="29760"/>
    <lineage>
        <taxon>Eukaryota</taxon>
        <taxon>Viridiplantae</taxon>
        <taxon>Streptophyta</taxon>
        <taxon>Embryophyta</taxon>
        <taxon>Tracheophyta</taxon>
        <taxon>Spermatophyta</taxon>
        <taxon>Magnoliopsida</taxon>
        <taxon>eudicotyledons</taxon>
        <taxon>Gunneridae</taxon>
        <taxon>Pentapetalae</taxon>
        <taxon>rosids</taxon>
        <taxon>Vitales</taxon>
        <taxon>Vitaceae</taxon>
        <taxon>Viteae</taxon>
        <taxon>Vitis</taxon>
    </lineage>
</organism>
<dbReference type="SUPFAM" id="SSF55874">
    <property type="entry name" value="ATPase domain of HSP90 chaperone/DNA topoisomerase II/histidine kinase"/>
    <property type="match status" value="1"/>
</dbReference>
<dbReference type="GO" id="GO:0030983">
    <property type="term" value="F:mismatched DNA binding"/>
    <property type="evidence" value="ECO:0007669"/>
    <property type="project" value="InterPro"/>
</dbReference>
<dbReference type="InterPro" id="IPR036372">
    <property type="entry name" value="BEACH_dom_sf"/>
</dbReference>
<sequence length="494" mass="56215">MAYRGLPKTRAGLEVERKSPEVARKEFLERRNLHGRRDAWEDWSKKRKNGRSPNFIRVLIILVREWSYWIYDACHHSVQRIKKLQGGQFDHADRLFNSIRDTWLNAAGKGNTSDVKEPSPEFFYMPEFLENRFNLDLGEKRSGEKVGDVALPPWAKGSAREFIRKLTEALESDFVSENLHHWIDLVFGYKQNGKVVKYGNTLRRFNACVDENGQLDLDINGLRAKVITLFNLVPDADLTLTHIDEDGDVVTLVDDEDLHDVMKSLRKKQKPFGHRLDQSVVNCIAAGEVIQRPVSAVKELVENSLNTYSTSINVIVKDGGLKLIQVSDDGHGIRYEDLPILCKRHTTSKLSEFEDLQSIKLMGFRGEALASMTYVGHVTVTIITAESMELPERMFIQLPHLRDLMKLRCVFGVSVAHNLMKIEAADDDVSSSVFEMNGFISNSNYIAKKTTMVLFINDRLVKCTALKRAIEIVYAATLPQSHSFKRLKAHQGAK</sequence>
<accession>A5ADS2</accession>
<proteinExistence type="inferred from homology"/>
<dbReference type="InterPro" id="IPR020568">
    <property type="entry name" value="Ribosomal_Su5_D2-typ_SF"/>
</dbReference>
<feature type="domain" description="BEACH" evidence="3">
    <location>
        <begin position="1"/>
        <end position="245"/>
    </location>
</feature>
<dbReference type="Pfam" id="PF00564">
    <property type="entry name" value="PB1"/>
    <property type="match status" value="1"/>
</dbReference>
<dbReference type="InterPro" id="IPR014762">
    <property type="entry name" value="DNA_mismatch_repair_CS"/>
</dbReference>
<dbReference type="GO" id="GO:0016887">
    <property type="term" value="F:ATP hydrolysis activity"/>
    <property type="evidence" value="ECO:0007669"/>
    <property type="project" value="InterPro"/>
</dbReference>
<dbReference type="SMART" id="SM01340">
    <property type="entry name" value="DNA_mis_repair"/>
    <property type="match status" value="1"/>
</dbReference>
<dbReference type="Gene3D" id="3.30.230.10">
    <property type="match status" value="1"/>
</dbReference>
<reference evidence="4" key="1">
    <citation type="journal article" date="2007" name="PLoS ONE">
        <title>The first genome sequence of an elite grapevine cultivar (Pinot noir Vitis vinifera L.): coping with a highly heterozygous genome.</title>
        <authorList>
            <person name="Velasco R."/>
            <person name="Zharkikh A."/>
            <person name="Troggio M."/>
            <person name="Cartwright D.A."/>
            <person name="Cestaro A."/>
            <person name="Pruss D."/>
            <person name="Pindo M."/>
            <person name="FitzGerald L.M."/>
            <person name="Vezzulli S."/>
            <person name="Reid J."/>
            <person name="Malacarne G."/>
            <person name="Iliev D."/>
            <person name="Coppola G."/>
            <person name="Wardell B."/>
            <person name="Micheletti D."/>
            <person name="Macalma T."/>
            <person name="Facci M."/>
            <person name="Mitchell J.T."/>
            <person name="Perazzolli M."/>
            <person name="Eldredge G."/>
            <person name="Gatto P."/>
            <person name="Oyzerski R."/>
            <person name="Moretto M."/>
            <person name="Gutin N."/>
            <person name="Stefanini M."/>
            <person name="Chen Y."/>
            <person name="Segala C."/>
            <person name="Davenport C."/>
            <person name="Dematte L."/>
            <person name="Mraz A."/>
            <person name="Battilana J."/>
            <person name="Stormo K."/>
            <person name="Costa F."/>
            <person name="Tao Q."/>
            <person name="Si-Ammour A."/>
            <person name="Harkins T."/>
            <person name="Lackey A."/>
            <person name="Perbost C."/>
            <person name="Taillon B."/>
            <person name="Stella A."/>
            <person name="Solovyev V."/>
            <person name="Fawcett J.A."/>
            <person name="Sterck L."/>
            <person name="Vandepoele K."/>
            <person name="Grando S.M."/>
            <person name="Toppo S."/>
            <person name="Moser C."/>
            <person name="Lanchbury J."/>
            <person name="Bogden R."/>
            <person name="Skolnick M."/>
            <person name="Sgaramella V."/>
            <person name="Bhatnagar S.K."/>
            <person name="Fontana P."/>
            <person name="Gutin A."/>
            <person name="Van de Peer Y."/>
            <person name="Salamini F."/>
            <person name="Viola R."/>
        </authorList>
    </citation>
    <scope>NUCLEOTIDE SEQUENCE</scope>
</reference>
<evidence type="ECO:0000259" key="3">
    <source>
        <dbReference type="PROSITE" id="PS50197"/>
    </source>
</evidence>
<dbReference type="Gene3D" id="3.30.565.10">
    <property type="entry name" value="Histidine kinase-like ATPase, C-terminal domain"/>
    <property type="match status" value="1"/>
</dbReference>
<dbReference type="PANTHER" id="PTHR10073">
    <property type="entry name" value="DNA MISMATCH REPAIR PROTEIN MLH, PMS, MUTL"/>
    <property type="match status" value="1"/>
</dbReference>
<dbReference type="GO" id="GO:0140664">
    <property type="term" value="F:ATP-dependent DNA damage sensor activity"/>
    <property type="evidence" value="ECO:0007669"/>
    <property type="project" value="InterPro"/>
</dbReference>
<dbReference type="EMBL" id="AM424004">
    <property type="protein sequence ID" value="CAN77833.1"/>
    <property type="molecule type" value="Genomic_DNA"/>
</dbReference>
<dbReference type="AlphaFoldDB" id="A5ADS2"/>
<dbReference type="PANTHER" id="PTHR10073:SF12">
    <property type="entry name" value="DNA MISMATCH REPAIR PROTEIN MLH1"/>
    <property type="match status" value="1"/>
</dbReference>
<dbReference type="SMART" id="SM01026">
    <property type="entry name" value="Beach"/>
    <property type="match status" value="1"/>
</dbReference>
<dbReference type="ExpressionAtlas" id="A5ADS2">
    <property type="expression patterns" value="baseline and differential"/>
</dbReference>
<comment type="similarity">
    <text evidence="1">Belongs to the DNA mismatch repair MutL/HexB family.</text>
</comment>
<protein>
    <recommendedName>
        <fullName evidence="3">BEACH domain-containing protein</fullName>
    </recommendedName>
</protein>
<dbReference type="GO" id="GO:0005524">
    <property type="term" value="F:ATP binding"/>
    <property type="evidence" value="ECO:0007669"/>
    <property type="project" value="InterPro"/>
</dbReference>
<evidence type="ECO:0000256" key="1">
    <source>
        <dbReference type="ARBA" id="ARBA00006082"/>
    </source>
</evidence>
<dbReference type="SMART" id="SM00666">
    <property type="entry name" value="PB1"/>
    <property type="match status" value="1"/>
</dbReference>
<evidence type="ECO:0000313" key="4">
    <source>
        <dbReference type="EMBL" id="CAN77833.1"/>
    </source>
</evidence>
<gene>
    <name evidence="4" type="ORF">VITISV_024732</name>
</gene>
<dbReference type="SUPFAM" id="SSF54277">
    <property type="entry name" value="CAD &amp; PB1 domains"/>
    <property type="match status" value="1"/>
</dbReference>
<name>A5ADS2_VITVI</name>
<dbReference type="SUPFAM" id="SSF81837">
    <property type="entry name" value="BEACH domain"/>
    <property type="match status" value="1"/>
</dbReference>
<dbReference type="Pfam" id="PF13589">
    <property type="entry name" value="HATPase_c_3"/>
    <property type="match status" value="1"/>
</dbReference>
<dbReference type="InterPro" id="IPR000270">
    <property type="entry name" value="PB1_dom"/>
</dbReference>
<dbReference type="InterPro" id="IPR038973">
    <property type="entry name" value="MutL/Mlh/Pms-like"/>
</dbReference>
<dbReference type="PROSITE" id="PS00058">
    <property type="entry name" value="DNA_MISMATCH_REPAIR_1"/>
    <property type="match status" value="1"/>
</dbReference>
<dbReference type="Pfam" id="PF01119">
    <property type="entry name" value="DNA_mis_repair"/>
    <property type="match status" value="1"/>
</dbReference>
<evidence type="ECO:0000256" key="2">
    <source>
        <dbReference type="ARBA" id="ARBA00022763"/>
    </source>
</evidence>
<dbReference type="Pfam" id="PF02138">
    <property type="entry name" value="Beach"/>
    <property type="match status" value="1"/>
</dbReference>